<evidence type="ECO:0000256" key="16">
    <source>
        <dbReference type="SAM" id="Phobius"/>
    </source>
</evidence>
<dbReference type="PATRIC" id="fig|595434.4.peg.1352"/>
<dbReference type="GO" id="GO:0003677">
    <property type="term" value="F:DNA binding"/>
    <property type="evidence" value="ECO:0007669"/>
    <property type="project" value="UniProtKB-KW"/>
</dbReference>
<accession>A0A0J1EM87</accession>
<keyword evidence="3" id="KW-1003">Cell membrane</keyword>
<dbReference type="Gene3D" id="1.10.10.10">
    <property type="entry name" value="Winged helix-like DNA-binding domain superfamily/Winged helix DNA-binding domain"/>
    <property type="match status" value="1"/>
</dbReference>
<feature type="compositionally biased region" description="Low complexity" evidence="15">
    <location>
        <begin position="932"/>
        <end position="947"/>
    </location>
</feature>
<protein>
    <submittedName>
        <fullName evidence="18">Cell division protein FtsK</fullName>
    </submittedName>
</protein>
<dbReference type="EMBL" id="LECT01000014">
    <property type="protein sequence ID" value="KLU06654.1"/>
    <property type="molecule type" value="Genomic_DNA"/>
</dbReference>
<organism evidence="18 19">
    <name type="scientific">Rhodopirellula islandica</name>
    <dbReference type="NCBI Taxonomy" id="595434"/>
    <lineage>
        <taxon>Bacteria</taxon>
        <taxon>Pseudomonadati</taxon>
        <taxon>Planctomycetota</taxon>
        <taxon>Planctomycetia</taxon>
        <taxon>Pirellulales</taxon>
        <taxon>Pirellulaceae</taxon>
        <taxon>Rhodopirellula</taxon>
    </lineage>
</organism>
<feature type="transmembrane region" description="Helical" evidence="16">
    <location>
        <begin position="64"/>
        <end position="82"/>
    </location>
</feature>
<dbReference type="GO" id="GO:0005886">
    <property type="term" value="C:plasma membrane"/>
    <property type="evidence" value="ECO:0007669"/>
    <property type="project" value="UniProtKB-SubCell"/>
</dbReference>
<feature type="binding site" evidence="14">
    <location>
        <begin position="588"/>
        <end position="595"/>
    </location>
    <ligand>
        <name>ATP</name>
        <dbReference type="ChEBI" id="CHEBI:30616"/>
    </ligand>
</feature>
<keyword evidence="19" id="KW-1185">Reference proteome</keyword>
<dbReference type="AlphaFoldDB" id="A0A0J1EM87"/>
<dbReference type="Pfam" id="PF13491">
    <property type="entry name" value="FtsK_4TM"/>
    <property type="match status" value="1"/>
</dbReference>
<evidence type="ECO:0000256" key="4">
    <source>
        <dbReference type="ARBA" id="ARBA00022618"/>
    </source>
</evidence>
<dbReference type="InterPro" id="IPR036390">
    <property type="entry name" value="WH_DNA-bd_sf"/>
</dbReference>
<evidence type="ECO:0000256" key="6">
    <source>
        <dbReference type="ARBA" id="ARBA00022741"/>
    </source>
</evidence>
<evidence type="ECO:0000256" key="11">
    <source>
        <dbReference type="ARBA" id="ARBA00023136"/>
    </source>
</evidence>
<dbReference type="InterPro" id="IPR050206">
    <property type="entry name" value="FtsK/SpoIIIE/SftA"/>
</dbReference>
<dbReference type="InterPro" id="IPR002543">
    <property type="entry name" value="FtsK_dom"/>
</dbReference>
<comment type="subcellular location">
    <subcellularLocation>
        <location evidence="1">Cell membrane</location>
        <topology evidence="1">Multi-pass membrane protein</topology>
    </subcellularLocation>
</comment>
<evidence type="ECO:0000256" key="5">
    <source>
        <dbReference type="ARBA" id="ARBA00022692"/>
    </source>
</evidence>
<dbReference type="InterPro" id="IPR003593">
    <property type="entry name" value="AAA+_ATPase"/>
</dbReference>
<evidence type="ECO:0000256" key="8">
    <source>
        <dbReference type="ARBA" id="ARBA00022840"/>
    </source>
</evidence>
<feature type="region of interest" description="Disordered" evidence="15">
    <location>
        <begin position="356"/>
        <end position="420"/>
    </location>
</feature>
<evidence type="ECO:0000256" key="7">
    <source>
        <dbReference type="ARBA" id="ARBA00022829"/>
    </source>
</evidence>
<dbReference type="GO" id="GO:0007059">
    <property type="term" value="P:chromosome segregation"/>
    <property type="evidence" value="ECO:0007669"/>
    <property type="project" value="UniProtKB-KW"/>
</dbReference>
<evidence type="ECO:0000256" key="15">
    <source>
        <dbReference type="SAM" id="MobiDB-lite"/>
    </source>
</evidence>
<dbReference type="Pfam" id="PF17854">
    <property type="entry name" value="FtsK_alpha"/>
    <property type="match status" value="1"/>
</dbReference>
<dbReference type="SUPFAM" id="SSF52540">
    <property type="entry name" value="P-loop containing nucleoside triphosphate hydrolases"/>
    <property type="match status" value="1"/>
</dbReference>
<gene>
    <name evidence="18" type="ORF">RISK_001409</name>
</gene>
<evidence type="ECO:0000256" key="12">
    <source>
        <dbReference type="ARBA" id="ARBA00023306"/>
    </source>
</evidence>
<dbReference type="GO" id="GO:0051301">
    <property type="term" value="P:cell division"/>
    <property type="evidence" value="ECO:0007669"/>
    <property type="project" value="UniProtKB-KW"/>
</dbReference>
<feature type="transmembrane region" description="Helical" evidence="16">
    <location>
        <begin position="159"/>
        <end position="179"/>
    </location>
</feature>
<evidence type="ECO:0000256" key="10">
    <source>
        <dbReference type="ARBA" id="ARBA00023125"/>
    </source>
</evidence>
<dbReference type="Pfam" id="PF09397">
    <property type="entry name" value="FtsK_gamma"/>
    <property type="match status" value="1"/>
</dbReference>
<feature type="compositionally biased region" description="Acidic residues" evidence="15">
    <location>
        <begin position="948"/>
        <end position="974"/>
    </location>
</feature>
<feature type="domain" description="FtsK" evidence="17">
    <location>
        <begin position="571"/>
        <end position="776"/>
    </location>
</feature>
<feature type="transmembrane region" description="Helical" evidence="16">
    <location>
        <begin position="214"/>
        <end position="236"/>
    </location>
</feature>
<keyword evidence="12" id="KW-0131">Cell cycle</keyword>
<dbReference type="SUPFAM" id="SSF46785">
    <property type="entry name" value="Winged helix' DNA-binding domain"/>
    <property type="match status" value="1"/>
</dbReference>
<evidence type="ECO:0000256" key="13">
    <source>
        <dbReference type="ARBA" id="ARBA00025923"/>
    </source>
</evidence>
<feature type="transmembrane region" description="Helical" evidence="16">
    <location>
        <begin position="128"/>
        <end position="152"/>
    </location>
</feature>
<evidence type="ECO:0000256" key="14">
    <source>
        <dbReference type="PROSITE-ProRule" id="PRU00289"/>
    </source>
</evidence>
<keyword evidence="7" id="KW-0159">Chromosome partition</keyword>
<name>A0A0J1EM87_RHOIS</name>
<dbReference type="Proteomes" id="UP000036367">
    <property type="component" value="Unassembled WGS sequence"/>
</dbReference>
<sequence>MRPSCRLASPDSDLKRTQIPEFWRIQLLSGLFQLNAMSTTTASAANAESQESAPPRAVDIRRDIPALLLVAATLLTLVSVMTHDPADPVPTPVWPLDQFFTPDVAVYPANEIVQNACGSLGALISSMLLSAVGIGSALVISAGGGISTALLIRGHMNAPVLRSLGGCITLLAVTTAAAMTDIELGGMPVIGNGGYLGAMTSAFLLQHFHPVGSWILTLTVLAVGLLLTTDYMLVYAGRTVVVGGAKASRRGFAKAAQAMPVTLRRRRQPFSDLDGPILIDGDESDASLDPNGGRIDPAEPAETGPTIRVRKPKEREAVAEEAEAAEEAAPANGLAKAAKLGAAGLAAAAGIGASLTKSKDATEEEEYEYEYEEWEEEEESPTRELEIEGETTTLRNDSAHEESPAPTIKMPKQRDAKQELYDSVQEGAPEGISQYHLPSLELLEGSDGFDYEEQHAEALQKSAMLQQTIRSFGFNVTVTNVEIGPVIAQYELELESGLRLNKITALADDLAIALRVPSVRVVAPIPGKNTVGIEVPNEIRQVVRLRDVIEESDSRISKMNIPVFLGKDVSGEPMPVDLAKMPHLLIAGRTGTGKSVCLNAIITSILMCCRPDEVRLLMIDPKMVELSGYGRLPHLMHPVITDMKKAEAILGWAVEKMEERYSLLAKAGVRHINSFNDLGREEVLRRLEVDEDDENTDVPDKLPFIVIIADEMADLMMTAGKEVETHIIRLAQKSRAVGIHLILATQKPTVDVITGLIKSNLPARLSFQVASKTDSRVVLDENGADKLLGNGDMLFLWPGTSTLIRGQGTYLSDAEIDRVCDHCSSGGEQQFVGELMNLKINDEEGDASEMDVDKLRKRDELYESAIEVVIREGRGSLSLIQRCLGIGYGRAARLVDYMAEDGIVGQYNGSKSREVLLTMEQWNAMQGITDDTAAATATAAPTAASQTEAEEEYEDEEEEEEYYDEEEYEDDEDV</sequence>
<dbReference type="Gene3D" id="3.30.980.40">
    <property type="match status" value="1"/>
</dbReference>
<feature type="transmembrane region" description="Helical" evidence="16">
    <location>
        <begin position="185"/>
        <end position="205"/>
    </location>
</feature>
<dbReference type="InterPro" id="IPR041027">
    <property type="entry name" value="FtsK_alpha"/>
</dbReference>
<comment type="subunit">
    <text evidence="13">Homohexamer. Forms a ring that surrounds DNA.</text>
</comment>
<dbReference type="SMART" id="SM00843">
    <property type="entry name" value="Ftsk_gamma"/>
    <property type="match status" value="1"/>
</dbReference>
<feature type="region of interest" description="Disordered" evidence="15">
    <location>
        <begin position="274"/>
        <end position="331"/>
    </location>
</feature>
<evidence type="ECO:0000256" key="1">
    <source>
        <dbReference type="ARBA" id="ARBA00004651"/>
    </source>
</evidence>
<dbReference type="SMART" id="SM00382">
    <property type="entry name" value="AAA"/>
    <property type="match status" value="1"/>
</dbReference>
<dbReference type="InterPro" id="IPR036388">
    <property type="entry name" value="WH-like_DNA-bd_sf"/>
</dbReference>
<reference evidence="18" key="1">
    <citation type="submission" date="2015-05" db="EMBL/GenBank/DDBJ databases">
        <title>Permanent draft genome of Rhodopirellula islandicus K833.</title>
        <authorList>
            <person name="Kizina J."/>
            <person name="Richter M."/>
            <person name="Glockner F.O."/>
            <person name="Harder J."/>
        </authorList>
    </citation>
    <scope>NUCLEOTIDE SEQUENCE [LARGE SCALE GENOMIC DNA]</scope>
    <source>
        <strain evidence="18">K833</strain>
    </source>
</reference>
<feature type="compositionally biased region" description="Acidic residues" evidence="15">
    <location>
        <begin position="362"/>
        <end position="379"/>
    </location>
</feature>
<comment type="similarity">
    <text evidence="2">Belongs to the FtsK/SpoIIIE/SftA family.</text>
</comment>
<dbReference type="Gene3D" id="3.40.50.300">
    <property type="entry name" value="P-loop containing nucleotide triphosphate hydrolases"/>
    <property type="match status" value="1"/>
</dbReference>
<dbReference type="InterPro" id="IPR025199">
    <property type="entry name" value="FtsK_4TM"/>
</dbReference>
<keyword evidence="11 16" id="KW-0472">Membrane</keyword>
<dbReference type="PANTHER" id="PTHR22683">
    <property type="entry name" value="SPORULATION PROTEIN RELATED"/>
    <property type="match status" value="1"/>
</dbReference>
<keyword evidence="6 14" id="KW-0547">Nucleotide-binding</keyword>
<evidence type="ECO:0000313" key="18">
    <source>
        <dbReference type="EMBL" id="KLU06654.1"/>
    </source>
</evidence>
<evidence type="ECO:0000256" key="9">
    <source>
        <dbReference type="ARBA" id="ARBA00022989"/>
    </source>
</evidence>
<dbReference type="InterPro" id="IPR027417">
    <property type="entry name" value="P-loop_NTPase"/>
</dbReference>
<keyword evidence="8 14" id="KW-0067">ATP-binding</keyword>
<keyword evidence="4 18" id="KW-0132">Cell division</keyword>
<dbReference type="Pfam" id="PF01580">
    <property type="entry name" value="FtsK_SpoIIIE"/>
    <property type="match status" value="1"/>
</dbReference>
<dbReference type="PROSITE" id="PS50901">
    <property type="entry name" value="FTSK"/>
    <property type="match status" value="1"/>
</dbReference>
<proteinExistence type="inferred from homology"/>
<evidence type="ECO:0000256" key="2">
    <source>
        <dbReference type="ARBA" id="ARBA00006474"/>
    </source>
</evidence>
<keyword evidence="10" id="KW-0238">DNA-binding</keyword>
<evidence type="ECO:0000313" key="19">
    <source>
        <dbReference type="Proteomes" id="UP000036367"/>
    </source>
</evidence>
<dbReference type="GO" id="GO:0005524">
    <property type="term" value="F:ATP binding"/>
    <property type="evidence" value="ECO:0007669"/>
    <property type="project" value="UniProtKB-UniRule"/>
</dbReference>
<feature type="region of interest" description="Disordered" evidence="15">
    <location>
        <begin position="932"/>
        <end position="974"/>
    </location>
</feature>
<evidence type="ECO:0000259" key="17">
    <source>
        <dbReference type="PROSITE" id="PS50901"/>
    </source>
</evidence>
<comment type="caution">
    <text evidence="18">The sequence shown here is derived from an EMBL/GenBank/DDBJ whole genome shotgun (WGS) entry which is preliminary data.</text>
</comment>
<keyword evidence="9 16" id="KW-1133">Transmembrane helix</keyword>
<dbReference type="PANTHER" id="PTHR22683:SF41">
    <property type="entry name" value="DNA TRANSLOCASE FTSK"/>
    <property type="match status" value="1"/>
</dbReference>
<evidence type="ECO:0000256" key="3">
    <source>
        <dbReference type="ARBA" id="ARBA00022475"/>
    </source>
</evidence>
<keyword evidence="5 16" id="KW-0812">Transmembrane</keyword>
<dbReference type="STRING" id="595434.RISK_001409"/>
<dbReference type="InterPro" id="IPR018541">
    <property type="entry name" value="Ftsk_gamma"/>
</dbReference>